<dbReference type="SUPFAM" id="SSF53098">
    <property type="entry name" value="Ribonuclease H-like"/>
    <property type="match status" value="1"/>
</dbReference>
<dbReference type="EMBL" id="JAUNZN010000001">
    <property type="protein sequence ID" value="KAK4832349.1"/>
    <property type="molecule type" value="Genomic_DNA"/>
</dbReference>
<evidence type="ECO:0000313" key="3">
    <source>
        <dbReference type="EMBL" id="KAK4832349.1"/>
    </source>
</evidence>
<organism evidence="3 4">
    <name type="scientific">Mycteria americana</name>
    <name type="common">Wood stork</name>
    <dbReference type="NCBI Taxonomy" id="33587"/>
    <lineage>
        <taxon>Eukaryota</taxon>
        <taxon>Metazoa</taxon>
        <taxon>Chordata</taxon>
        <taxon>Craniata</taxon>
        <taxon>Vertebrata</taxon>
        <taxon>Euteleostomi</taxon>
        <taxon>Archelosauria</taxon>
        <taxon>Archosauria</taxon>
        <taxon>Dinosauria</taxon>
        <taxon>Saurischia</taxon>
        <taxon>Theropoda</taxon>
        <taxon>Coelurosauria</taxon>
        <taxon>Aves</taxon>
        <taxon>Neognathae</taxon>
        <taxon>Neoaves</taxon>
        <taxon>Aequornithes</taxon>
        <taxon>Ciconiiformes</taxon>
        <taxon>Ciconiidae</taxon>
        <taxon>Mycteria</taxon>
    </lineage>
</organism>
<keyword evidence="1" id="KW-0175">Coiled coil</keyword>
<dbReference type="GO" id="GO:0003676">
    <property type="term" value="F:nucleic acid binding"/>
    <property type="evidence" value="ECO:0007669"/>
    <property type="project" value="InterPro"/>
</dbReference>
<dbReference type="InterPro" id="IPR036397">
    <property type="entry name" value="RNaseH_sf"/>
</dbReference>
<dbReference type="Gene3D" id="3.30.420.10">
    <property type="entry name" value="Ribonuclease H-like superfamily/Ribonuclease H"/>
    <property type="match status" value="1"/>
</dbReference>
<dbReference type="Gene3D" id="3.40.50.12690">
    <property type="match status" value="1"/>
</dbReference>
<evidence type="ECO:0008006" key="5">
    <source>
        <dbReference type="Google" id="ProtNLM"/>
    </source>
</evidence>
<name>A0AAN7NW79_MYCAM</name>
<dbReference type="InterPro" id="IPR012337">
    <property type="entry name" value="RNaseH-like_sf"/>
</dbReference>
<feature type="compositionally biased region" description="Basic and acidic residues" evidence="2">
    <location>
        <begin position="342"/>
        <end position="357"/>
    </location>
</feature>
<gene>
    <name evidence="3" type="ORF">QYF61_021878</name>
</gene>
<feature type="coiled-coil region" evidence="1">
    <location>
        <begin position="272"/>
        <end position="299"/>
    </location>
</feature>
<comment type="caution">
    <text evidence="3">The sequence shown here is derived from an EMBL/GenBank/DDBJ whole genome shotgun (WGS) entry which is preliminary data.</text>
</comment>
<reference evidence="3 4" key="1">
    <citation type="journal article" date="2023" name="J. Hered.">
        <title>Chromosome-level genome of the wood stork (Mycteria americana) provides insight into avian chromosome evolution.</title>
        <authorList>
            <person name="Flamio R. Jr."/>
            <person name="Ramstad K.M."/>
        </authorList>
    </citation>
    <scope>NUCLEOTIDE SEQUENCE [LARGE SCALE GENOMIC DNA]</scope>
    <source>
        <strain evidence="3">JAX WOST 10</strain>
    </source>
</reference>
<proteinExistence type="predicted"/>
<evidence type="ECO:0000313" key="4">
    <source>
        <dbReference type="Proteomes" id="UP001333110"/>
    </source>
</evidence>
<keyword evidence="4" id="KW-1185">Reference proteome</keyword>
<sequence>MVANALWGLLHQWKQSNWQHRGKHTLWQDIVARVENLVVKVRHVDAHVPKSWATEEHQNSQQVDQAAKIEVAQVDLDWQHKGELCIAWWAHDTSGHQGRDATHGWARDRGVDLTMDTIAQQAKWLKPLWYGGEWLKYKYGEAWQMDYITLPQTHQGKRYVLTMVEATTGWLETYPVPRATAQNTILGLEKQVLWTGYLANTDLQLSVATIILHSQLAHKAVTITCLQCQYLHFPELPGKHAATQVSGCRECLGISLFTHGSRADSCVRCDQVDDLLCMVAELREEVERLRSIREAEKEIDWWCQALPPLRQEQEQQQPPVPLHNRYEALEVEGQSVEDGDDSLSRPEVLPRSEERTSRLTTTSTRKKRRVIVVGDSFLKGTEGPICRTDPPLREVCCLPGARVKDVTRVLPSLVRPLDYYPLLLFPVGGDEAATRSPRVIKRDFRALGQLLWAVTQEGTETPNLLTHGSVAGVIATDLLRGDVPRLEGVAASEDTRPESSRCAGYAWAQPKSSRVEQGDSEATGAKRETAVKHLKARKGCSSMKETRMTAQLKCLYTNARSMGNKQEELEAIVHQEKL</sequence>
<dbReference type="AlphaFoldDB" id="A0AAN7NW79"/>
<evidence type="ECO:0000256" key="1">
    <source>
        <dbReference type="SAM" id="Coils"/>
    </source>
</evidence>
<dbReference type="Proteomes" id="UP001333110">
    <property type="component" value="Unassembled WGS sequence"/>
</dbReference>
<accession>A0AAN7NW79</accession>
<evidence type="ECO:0000256" key="2">
    <source>
        <dbReference type="SAM" id="MobiDB-lite"/>
    </source>
</evidence>
<protein>
    <recommendedName>
        <fullName evidence="5">RNase H type-1 domain-containing protein</fullName>
    </recommendedName>
</protein>
<feature type="region of interest" description="Disordered" evidence="2">
    <location>
        <begin position="333"/>
        <end position="361"/>
    </location>
</feature>